<dbReference type="EMBL" id="PGUV01000022">
    <property type="protein sequence ID" value="PLS03613.1"/>
    <property type="molecule type" value="Genomic_DNA"/>
</dbReference>
<dbReference type="RefSeq" id="WP_101861436.1">
    <property type="nucleotide sequence ID" value="NZ_JARSKX010000015.1"/>
</dbReference>
<protein>
    <recommendedName>
        <fullName evidence="3">DUF3221 domain-containing protein</fullName>
    </recommendedName>
</protein>
<proteinExistence type="predicted"/>
<dbReference type="Gene3D" id="2.40.50.140">
    <property type="entry name" value="Nucleic acid-binding proteins"/>
    <property type="match status" value="1"/>
</dbReference>
<dbReference type="Proteomes" id="UP000234803">
    <property type="component" value="Unassembled WGS sequence"/>
</dbReference>
<dbReference type="InterPro" id="IPR021598">
    <property type="entry name" value="DUF3221"/>
</dbReference>
<evidence type="ECO:0008006" key="3">
    <source>
        <dbReference type="Google" id="ProtNLM"/>
    </source>
</evidence>
<gene>
    <name evidence="1" type="ORF">CUU63_21345</name>
</gene>
<reference evidence="1 2" key="1">
    <citation type="submission" date="2017-12" db="EMBL/GenBank/DDBJ databases">
        <title>Comparative Functional Genomics of Dry Heat Resistant strains isolated from the Viking Spacecraft.</title>
        <authorList>
            <person name="Seuylemezian A."/>
            <person name="Cooper K."/>
            <person name="Vaishampayan P."/>
        </authorList>
    </citation>
    <scope>NUCLEOTIDE SEQUENCE [LARGE SCALE GENOMIC DNA]</scope>
    <source>
        <strain evidence="1 2">V48-19</strain>
    </source>
</reference>
<name>A0A9Q6EZY6_9BACI</name>
<evidence type="ECO:0000313" key="2">
    <source>
        <dbReference type="Proteomes" id="UP000234803"/>
    </source>
</evidence>
<comment type="caution">
    <text evidence="1">The sequence shown here is derived from an EMBL/GenBank/DDBJ whole genome shotgun (WGS) entry which is preliminary data.</text>
</comment>
<sequence length="118" mass="13670">MRKIGILVLAFFAFISGCNDKEENKIKTPKMQNLVGFILFKDDKSAVFLEGKHAPEKEDFELSQDRLIRKYKNHVVILGLSQIENKEDLVAGKKMKVWFNTLKESDPPKATIKKFNWL</sequence>
<accession>A0A9Q6EZY6</accession>
<organism evidence="1 2">
    <name type="scientific">Bacillus halotolerans</name>
    <dbReference type="NCBI Taxonomy" id="260554"/>
    <lineage>
        <taxon>Bacteria</taxon>
        <taxon>Bacillati</taxon>
        <taxon>Bacillota</taxon>
        <taxon>Bacilli</taxon>
        <taxon>Bacillales</taxon>
        <taxon>Bacillaceae</taxon>
        <taxon>Bacillus</taxon>
    </lineage>
</organism>
<dbReference type="InterPro" id="IPR012340">
    <property type="entry name" value="NA-bd_OB-fold"/>
</dbReference>
<dbReference type="PROSITE" id="PS51257">
    <property type="entry name" value="PROKAR_LIPOPROTEIN"/>
    <property type="match status" value="1"/>
</dbReference>
<evidence type="ECO:0000313" key="1">
    <source>
        <dbReference type="EMBL" id="PLS03613.1"/>
    </source>
</evidence>
<dbReference type="AlphaFoldDB" id="A0A9Q6EZY6"/>
<dbReference type="Pfam" id="PF11518">
    <property type="entry name" value="DUF3221"/>
    <property type="match status" value="1"/>
</dbReference>